<dbReference type="Pfam" id="PF12697">
    <property type="entry name" value="Abhydrolase_6"/>
    <property type="match status" value="1"/>
</dbReference>
<evidence type="ECO:0000259" key="1">
    <source>
        <dbReference type="Pfam" id="PF12697"/>
    </source>
</evidence>
<accession>A0A420ERI3</accession>
<dbReference type="AlphaFoldDB" id="A0A420ERI3"/>
<comment type="caution">
    <text evidence="2">The sequence shown here is derived from an EMBL/GenBank/DDBJ whole genome shotgun (WGS) entry which is preliminary data.</text>
</comment>
<keyword evidence="2" id="KW-0378">Hydrolase</keyword>
<reference evidence="2 3" key="1">
    <citation type="submission" date="2018-09" db="EMBL/GenBank/DDBJ databases">
        <title>Altererythrobacter spongiae sp. nov., isolated from a marine sponge.</title>
        <authorList>
            <person name="Zhuang L."/>
            <person name="Luo L."/>
        </authorList>
    </citation>
    <scope>NUCLEOTIDE SEQUENCE [LARGE SCALE GENOMIC DNA]</scope>
    <source>
        <strain evidence="2 3">HN-Y73</strain>
    </source>
</reference>
<proteinExistence type="predicted"/>
<evidence type="ECO:0000313" key="2">
    <source>
        <dbReference type="EMBL" id="RKF23233.1"/>
    </source>
</evidence>
<dbReference type="Proteomes" id="UP000284395">
    <property type="component" value="Unassembled WGS sequence"/>
</dbReference>
<feature type="domain" description="AB hydrolase-1" evidence="1">
    <location>
        <begin position="47"/>
        <end position="242"/>
    </location>
</feature>
<dbReference type="NCBIfam" id="TIGR03100">
    <property type="entry name" value="hydr1_PEP"/>
    <property type="match status" value="1"/>
</dbReference>
<dbReference type="InterPro" id="IPR000073">
    <property type="entry name" value="AB_hydrolase_1"/>
</dbReference>
<dbReference type="OrthoDB" id="249225at2"/>
<dbReference type="Gene3D" id="3.40.50.1820">
    <property type="entry name" value="alpha/beta hydrolase"/>
    <property type="match status" value="1"/>
</dbReference>
<sequence length="266" mass="29399">MTGRQHLTFTCNEEMLAGTLDHAPGRVGLLIVSGGNEIRSGPFGGQADLAARIARQGYPCFRFDRRGIGDSEGDNRGFASSGPDIAAACDIFRKECPQVTALVAFGNCDAASALALFARDKCDSLVLANPWIIENDTGELPPHAIRQRYVAKLRRPAEWRRLFTGRISITRSLKSFFNGLWSKPRTSSLAHRLTEALSDTARPVHILIAERDRTAQSFMAVWNGQDQRIAICPGASHAFVESGAREWLTYRLIAILDEEARQLDMR</sequence>
<dbReference type="InterPro" id="IPR017531">
    <property type="entry name" value="Hydrolase-1_PEP"/>
</dbReference>
<dbReference type="InterPro" id="IPR029058">
    <property type="entry name" value="AB_hydrolase_fold"/>
</dbReference>
<dbReference type="EMBL" id="RAPF01000001">
    <property type="protein sequence ID" value="RKF23233.1"/>
    <property type="molecule type" value="Genomic_DNA"/>
</dbReference>
<organism evidence="2 3">
    <name type="scientific">Altericroceibacterium spongiae</name>
    <dbReference type="NCBI Taxonomy" id="2320269"/>
    <lineage>
        <taxon>Bacteria</taxon>
        <taxon>Pseudomonadati</taxon>
        <taxon>Pseudomonadota</taxon>
        <taxon>Alphaproteobacteria</taxon>
        <taxon>Sphingomonadales</taxon>
        <taxon>Erythrobacteraceae</taxon>
        <taxon>Altericroceibacterium</taxon>
    </lineage>
</organism>
<gene>
    <name evidence="2" type="ORF">D6851_01770</name>
</gene>
<keyword evidence="3" id="KW-1185">Reference proteome</keyword>
<dbReference type="GO" id="GO:0016787">
    <property type="term" value="F:hydrolase activity"/>
    <property type="evidence" value="ECO:0007669"/>
    <property type="project" value="UniProtKB-KW"/>
</dbReference>
<evidence type="ECO:0000313" key="3">
    <source>
        <dbReference type="Proteomes" id="UP000284395"/>
    </source>
</evidence>
<dbReference type="SUPFAM" id="SSF53474">
    <property type="entry name" value="alpha/beta-Hydrolases"/>
    <property type="match status" value="1"/>
</dbReference>
<name>A0A420ERI3_9SPHN</name>
<dbReference type="RefSeq" id="WP_120323137.1">
    <property type="nucleotide sequence ID" value="NZ_RAPF01000001.1"/>
</dbReference>
<protein>
    <submittedName>
        <fullName evidence="2">Hydrolase 1, exosortase A system-associated</fullName>
    </submittedName>
</protein>